<evidence type="ECO:0000313" key="2">
    <source>
        <dbReference type="Proteomes" id="UP000788426"/>
    </source>
</evidence>
<dbReference type="NCBIfam" id="TIGR01484">
    <property type="entry name" value="HAD-SF-IIB"/>
    <property type="match status" value="1"/>
</dbReference>
<name>A0ABS6YE61_9BACT</name>
<dbReference type="PANTHER" id="PTHR10000">
    <property type="entry name" value="PHOSPHOSERINE PHOSPHATASE"/>
    <property type="match status" value="1"/>
</dbReference>
<dbReference type="SFLD" id="SFLDG01140">
    <property type="entry name" value="C2.B:_Phosphomannomutase_and_P"/>
    <property type="match status" value="1"/>
</dbReference>
<dbReference type="NCBIfam" id="TIGR00099">
    <property type="entry name" value="Cof-subfamily"/>
    <property type="match status" value="1"/>
</dbReference>
<sequence length="260" mass="28737">MIKALFFDIDGTLVSFNTHKIAQSTIDGLNIAKERGIKIFISTGRPLSFINNLGDIEHLIDGYITTNGSYNFMGKSVISMHSIPKEEVFTLVNYLNKHEYPAILVGTDTTAVINHKPIVDRLFIDSFKVTTIDYSIKAETVLQKDILQITPFITQEQQDIIMPDIPHCSGERWHPEFIDIVNKHASKGKALSDIVAYNDLLISETMAFGDGGNDISILLKSGIGVAMGNANDDVKAIANYVTSSADDDGIYKALKHFEVI</sequence>
<dbReference type="Proteomes" id="UP000788426">
    <property type="component" value="Unassembled WGS sequence"/>
</dbReference>
<dbReference type="GO" id="GO:0016787">
    <property type="term" value="F:hydrolase activity"/>
    <property type="evidence" value="ECO:0007669"/>
    <property type="project" value="UniProtKB-KW"/>
</dbReference>
<dbReference type="SFLD" id="SFLDG01144">
    <property type="entry name" value="C2.B.4:_PGP_Like"/>
    <property type="match status" value="1"/>
</dbReference>
<accession>A0ABS6YE61</accession>
<dbReference type="PANTHER" id="PTHR10000:SF25">
    <property type="entry name" value="PHOSPHATASE YKRA-RELATED"/>
    <property type="match status" value="1"/>
</dbReference>
<dbReference type="PROSITE" id="PS01228">
    <property type="entry name" value="COF_1"/>
    <property type="match status" value="1"/>
</dbReference>
<keyword evidence="2" id="KW-1185">Reference proteome</keyword>
<reference evidence="1 2" key="1">
    <citation type="submission" date="2021-07" db="EMBL/GenBank/DDBJ databases">
        <title>Genomic diversity and antimicrobial resistance of Prevotella spp. isolated from chronic lung disease airways.</title>
        <authorList>
            <person name="Webb K.A."/>
            <person name="Olagoke O.S."/>
            <person name="Baird T."/>
            <person name="Neill J."/>
            <person name="Pham A."/>
            <person name="Wells T.J."/>
            <person name="Ramsay K.A."/>
            <person name="Bell S.C."/>
            <person name="Sarovich D.S."/>
            <person name="Price E.P."/>
        </authorList>
    </citation>
    <scope>NUCLEOTIDE SEQUENCE [LARGE SCALE GENOMIC DNA]</scope>
    <source>
        <strain evidence="1 2">SCHI0011.S.12</strain>
    </source>
</reference>
<proteinExistence type="predicted"/>
<dbReference type="InterPro" id="IPR006379">
    <property type="entry name" value="HAD-SF_hydro_IIB"/>
</dbReference>
<dbReference type="RefSeq" id="WP_219481956.1">
    <property type="nucleotide sequence ID" value="NZ_CAUUTB010000028.1"/>
</dbReference>
<dbReference type="Pfam" id="PF08282">
    <property type="entry name" value="Hydrolase_3"/>
    <property type="match status" value="1"/>
</dbReference>
<dbReference type="EMBL" id="JAHXCT010000006">
    <property type="protein sequence ID" value="MBW4769851.1"/>
    <property type="molecule type" value="Genomic_DNA"/>
</dbReference>
<comment type="caution">
    <text evidence="1">The sequence shown here is derived from an EMBL/GenBank/DDBJ whole genome shotgun (WGS) entry which is preliminary data.</text>
</comment>
<dbReference type="InterPro" id="IPR000150">
    <property type="entry name" value="Cof"/>
</dbReference>
<keyword evidence="1" id="KW-0378">Hydrolase</keyword>
<evidence type="ECO:0000313" key="1">
    <source>
        <dbReference type="EMBL" id="MBW4769851.1"/>
    </source>
</evidence>
<protein>
    <submittedName>
        <fullName evidence="1">Cof-type HAD-IIB family hydrolase</fullName>
    </submittedName>
</protein>
<organism evidence="1 2">
    <name type="scientific">Hoylesella nanceiensis</name>
    <dbReference type="NCBI Taxonomy" id="425941"/>
    <lineage>
        <taxon>Bacteria</taxon>
        <taxon>Pseudomonadati</taxon>
        <taxon>Bacteroidota</taxon>
        <taxon>Bacteroidia</taxon>
        <taxon>Bacteroidales</taxon>
        <taxon>Prevotellaceae</taxon>
        <taxon>Hoylesella</taxon>
    </lineage>
</organism>
<gene>
    <name evidence="1" type="ORF">KZO38_08785</name>
</gene>
<dbReference type="SFLD" id="SFLDS00003">
    <property type="entry name" value="Haloacid_Dehalogenase"/>
    <property type="match status" value="1"/>
</dbReference>